<keyword evidence="1 2" id="KW-0195">Cyclin</keyword>
<dbReference type="EMBL" id="CAJPEX010001943">
    <property type="protein sequence ID" value="CAG0920255.1"/>
    <property type="molecule type" value="Genomic_DNA"/>
</dbReference>
<evidence type="ECO:0000256" key="2">
    <source>
        <dbReference type="RuleBase" id="RU000383"/>
    </source>
</evidence>
<gene>
    <name evidence="4" type="ORF">NMOB1V02_LOCUS7766</name>
</gene>
<organism evidence="4">
    <name type="scientific">Notodromas monacha</name>
    <dbReference type="NCBI Taxonomy" id="399045"/>
    <lineage>
        <taxon>Eukaryota</taxon>
        <taxon>Metazoa</taxon>
        <taxon>Ecdysozoa</taxon>
        <taxon>Arthropoda</taxon>
        <taxon>Crustacea</taxon>
        <taxon>Oligostraca</taxon>
        <taxon>Ostracoda</taxon>
        <taxon>Podocopa</taxon>
        <taxon>Podocopida</taxon>
        <taxon>Cypridocopina</taxon>
        <taxon>Cypridoidea</taxon>
        <taxon>Cyprididae</taxon>
        <taxon>Notodromas</taxon>
    </lineage>
</organism>
<dbReference type="InterPro" id="IPR036915">
    <property type="entry name" value="Cyclin-like_sf"/>
</dbReference>
<evidence type="ECO:0000313" key="5">
    <source>
        <dbReference type="Proteomes" id="UP000678499"/>
    </source>
</evidence>
<dbReference type="SUPFAM" id="SSF47954">
    <property type="entry name" value="Cyclin-like"/>
    <property type="match status" value="1"/>
</dbReference>
<name>A0A7R9BT91_9CRUS</name>
<evidence type="ECO:0000256" key="1">
    <source>
        <dbReference type="ARBA" id="ARBA00023127"/>
    </source>
</evidence>
<dbReference type="PANTHER" id="PTHR10177">
    <property type="entry name" value="CYCLINS"/>
    <property type="match status" value="1"/>
</dbReference>
<dbReference type="InterPro" id="IPR013763">
    <property type="entry name" value="Cyclin-like_dom"/>
</dbReference>
<dbReference type="InterPro" id="IPR004367">
    <property type="entry name" value="Cyclin_C-dom"/>
</dbReference>
<dbReference type="FunFam" id="1.10.472.10:FF:000003">
    <property type="entry name" value="G1/S-specific cyclin-D2"/>
    <property type="match status" value="1"/>
</dbReference>
<reference evidence="4" key="1">
    <citation type="submission" date="2020-11" db="EMBL/GenBank/DDBJ databases">
        <authorList>
            <person name="Tran Van P."/>
        </authorList>
    </citation>
    <scope>NUCLEOTIDE SEQUENCE</scope>
</reference>
<dbReference type="Pfam" id="PF02984">
    <property type="entry name" value="Cyclin_C"/>
    <property type="match status" value="1"/>
</dbReference>
<dbReference type="Pfam" id="PF00134">
    <property type="entry name" value="Cyclin_N"/>
    <property type="match status" value="1"/>
</dbReference>
<feature type="domain" description="Cyclin-like" evidence="3">
    <location>
        <begin position="72"/>
        <end position="156"/>
    </location>
</feature>
<dbReference type="InterPro" id="IPR039361">
    <property type="entry name" value="Cyclin"/>
</dbReference>
<evidence type="ECO:0000313" key="4">
    <source>
        <dbReference type="EMBL" id="CAD7280103.1"/>
    </source>
</evidence>
<accession>A0A7R9BT91</accession>
<dbReference type="SMART" id="SM00385">
    <property type="entry name" value="CYCLIN"/>
    <property type="match status" value="1"/>
</dbReference>
<proteinExistence type="inferred from homology"/>
<dbReference type="AlphaFoldDB" id="A0A7R9BT91"/>
<dbReference type="Proteomes" id="UP000678499">
    <property type="component" value="Unassembled WGS sequence"/>
</dbReference>
<protein>
    <recommendedName>
        <fullName evidence="3">Cyclin-like domain-containing protein</fullName>
    </recommendedName>
</protein>
<comment type="similarity">
    <text evidence="2">Belongs to the cyclin family.</text>
</comment>
<dbReference type="EMBL" id="OA883980">
    <property type="protein sequence ID" value="CAD7280103.1"/>
    <property type="molecule type" value="Genomic_DNA"/>
</dbReference>
<dbReference type="Gene3D" id="1.10.472.10">
    <property type="entry name" value="Cyclin-like"/>
    <property type="match status" value="2"/>
</dbReference>
<evidence type="ECO:0000259" key="3">
    <source>
        <dbReference type="SMART" id="SM00385"/>
    </source>
</evidence>
<sequence>MAKSSSDSGKGRSLMCYEKLESCRTYADPEILADDRALENLISMQDFYTPRMDYFEKVQNDIKPYMRKIVANWMLEVCEEQGCPEEVFASATNYMDRFLCTTVIKKSTFQLIGTTCLLVASKVWMKDALKPRDLVMYTDDSISHDQLMCCELLVLARLRWDLNATTGHDFVDPIIYRLSQLLLTLMPFVDTEQIRLHARVFITLCATDHNFSRLPPGLVAAAAVAAAAHGLYYSKFAAATSVAPRRRSCHEEDMVAVDDEDVDMDVPGFRFGDDSDEDRMLCSTTSTMTSSTSAVAFGLKASSTGCRSLDDSGTCSIVNGFDGDENAMPTPQFVLDCLLVRLEDLTKFHSKFSVMKENYLAIMSLRMLVLT</sequence>
<dbReference type="InterPro" id="IPR006671">
    <property type="entry name" value="Cyclin_N"/>
</dbReference>
<keyword evidence="5" id="KW-1185">Reference proteome</keyword>
<dbReference type="OrthoDB" id="306099at2759"/>